<dbReference type="InterPro" id="IPR001478">
    <property type="entry name" value="PDZ"/>
</dbReference>
<protein>
    <recommendedName>
        <fullName evidence="2">PDZ domain-containing protein</fullName>
    </recommendedName>
</protein>
<dbReference type="PROSITE" id="PS50106">
    <property type="entry name" value="PDZ"/>
    <property type="match status" value="1"/>
</dbReference>
<evidence type="ECO:0000313" key="4">
    <source>
        <dbReference type="Proteomes" id="UP000828390"/>
    </source>
</evidence>
<feature type="domain" description="PDZ" evidence="2">
    <location>
        <begin position="136"/>
        <end position="189"/>
    </location>
</feature>
<feature type="compositionally biased region" description="Polar residues" evidence="1">
    <location>
        <begin position="292"/>
        <end position="307"/>
    </location>
</feature>
<dbReference type="EMBL" id="JAIWYP010000002">
    <property type="protein sequence ID" value="KAH3873817.1"/>
    <property type="molecule type" value="Genomic_DNA"/>
</dbReference>
<gene>
    <name evidence="3" type="ORF">DPMN_037057</name>
</gene>
<dbReference type="InterPro" id="IPR036034">
    <property type="entry name" value="PDZ_sf"/>
</dbReference>
<keyword evidence="4" id="KW-1185">Reference proteome</keyword>
<feature type="compositionally biased region" description="Low complexity" evidence="1">
    <location>
        <begin position="112"/>
        <end position="121"/>
    </location>
</feature>
<organism evidence="3 4">
    <name type="scientific">Dreissena polymorpha</name>
    <name type="common">Zebra mussel</name>
    <name type="synonym">Mytilus polymorpha</name>
    <dbReference type="NCBI Taxonomy" id="45954"/>
    <lineage>
        <taxon>Eukaryota</taxon>
        <taxon>Metazoa</taxon>
        <taxon>Spiralia</taxon>
        <taxon>Lophotrochozoa</taxon>
        <taxon>Mollusca</taxon>
        <taxon>Bivalvia</taxon>
        <taxon>Autobranchia</taxon>
        <taxon>Heteroconchia</taxon>
        <taxon>Euheterodonta</taxon>
        <taxon>Imparidentia</taxon>
        <taxon>Neoheterodontei</taxon>
        <taxon>Myida</taxon>
        <taxon>Dreissenoidea</taxon>
        <taxon>Dreissenidae</taxon>
        <taxon>Dreissena</taxon>
    </lineage>
</organism>
<feature type="compositionally biased region" description="Polar residues" evidence="1">
    <location>
        <begin position="384"/>
        <end position="394"/>
    </location>
</feature>
<evidence type="ECO:0000313" key="3">
    <source>
        <dbReference type="EMBL" id="KAH3873817.1"/>
    </source>
</evidence>
<dbReference type="Proteomes" id="UP000828390">
    <property type="component" value="Unassembled WGS sequence"/>
</dbReference>
<sequence length="493" mass="55267">MNLQRKQIQREGHRRFIEKYLEKIEQSKENDSLTDFHAILNAIEAKVTILETLNEKILSQTEIEGLEEEIFQTDTYSAELDIQLCRLQAFRDQQEKRAAPHTTDLPRDDQRNSSNQQRNSNGLNPDASSFFPDRTVTPGSVAANSYSLAPGDVVLKIGNVNATNISHNEAQEVVCGATNILQLTIKKGPGKSAFMSPTPIGSGQFSTPLEQRDKYSTLPDYRIGTGYQALNNVSSGYNNGQESSAYDSGYTNGKESSAYDMRHLEQTPPMSGQQSQQNKYPYKSTSGIQLQLNSPTQIDIRNDNSYNQREDYNDGGSYSQPMSHVQYTNGNRTESPYQRQTSVGSNRQFPYSGHPQSYFKKPTPFSPGCADNFTDNSPEHPRAQRQTSSGSQPVGNVYDATISPGFQSCSYMSDEPPPTPPSPDLSTDSFLQAFRRFASRKSLPTVMVLDNATTYIAASNHLKRLFNYQIVQEELSRNERESRFIPKRTTCKL</sequence>
<feature type="compositionally biased region" description="Basic and acidic residues" evidence="1">
    <location>
        <begin position="95"/>
        <end position="111"/>
    </location>
</feature>
<feature type="region of interest" description="Disordered" evidence="1">
    <location>
        <begin position="292"/>
        <end position="427"/>
    </location>
</feature>
<feature type="compositionally biased region" description="Polar residues" evidence="1">
    <location>
        <begin position="316"/>
        <end position="349"/>
    </location>
</feature>
<accession>A0A9D4MA85</accession>
<dbReference type="AlphaFoldDB" id="A0A9D4MA85"/>
<evidence type="ECO:0000256" key="1">
    <source>
        <dbReference type="SAM" id="MobiDB-lite"/>
    </source>
</evidence>
<reference evidence="3" key="1">
    <citation type="journal article" date="2019" name="bioRxiv">
        <title>The Genome of the Zebra Mussel, Dreissena polymorpha: A Resource for Invasive Species Research.</title>
        <authorList>
            <person name="McCartney M.A."/>
            <person name="Auch B."/>
            <person name="Kono T."/>
            <person name="Mallez S."/>
            <person name="Zhang Y."/>
            <person name="Obille A."/>
            <person name="Becker A."/>
            <person name="Abrahante J.E."/>
            <person name="Garbe J."/>
            <person name="Badalamenti J.P."/>
            <person name="Herman A."/>
            <person name="Mangelson H."/>
            <person name="Liachko I."/>
            <person name="Sullivan S."/>
            <person name="Sone E.D."/>
            <person name="Koren S."/>
            <person name="Silverstein K.A.T."/>
            <person name="Beckman K.B."/>
            <person name="Gohl D.M."/>
        </authorList>
    </citation>
    <scope>NUCLEOTIDE SEQUENCE</scope>
    <source>
        <strain evidence="3">Duluth1</strain>
        <tissue evidence="3">Whole animal</tissue>
    </source>
</reference>
<dbReference type="SUPFAM" id="SSF50156">
    <property type="entry name" value="PDZ domain-like"/>
    <property type="match status" value="1"/>
</dbReference>
<feature type="region of interest" description="Disordered" evidence="1">
    <location>
        <begin position="234"/>
        <end position="255"/>
    </location>
</feature>
<feature type="region of interest" description="Disordered" evidence="1">
    <location>
        <begin position="95"/>
        <end position="135"/>
    </location>
</feature>
<comment type="caution">
    <text evidence="3">The sequence shown here is derived from an EMBL/GenBank/DDBJ whole genome shotgun (WGS) entry which is preliminary data.</text>
</comment>
<name>A0A9D4MA85_DREPO</name>
<evidence type="ECO:0000259" key="2">
    <source>
        <dbReference type="PROSITE" id="PS50106"/>
    </source>
</evidence>
<proteinExistence type="predicted"/>
<dbReference type="SMART" id="SM00228">
    <property type="entry name" value="PDZ"/>
    <property type="match status" value="1"/>
</dbReference>
<dbReference type="Pfam" id="PF00595">
    <property type="entry name" value="PDZ"/>
    <property type="match status" value="1"/>
</dbReference>
<dbReference type="Gene3D" id="2.30.42.10">
    <property type="match status" value="1"/>
</dbReference>
<reference evidence="3" key="2">
    <citation type="submission" date="2020-11" db="EMBL/GenBank/DDBJ databases">
        <authorList>
            <person name="McCartney M.A."/>
            <person name="Auch B."/>
            <person name="Kono T."/>
            <person name="Mallez S."/>
            <person name="Becker A."/>
            <person name="Gohl D.M."/>
            <person name="Silverstein K.A.T."/>
            <person name="Koren S."/>
            <person name="Bechman K.B."/>
            <person name="Herman A."/>
            <person name="Abrahante J.E."/>
            <person name="Garbe J."/>
        </authorList>
    </citation>
    <scope>NUCLEOTIDE SEQUENCE</scope>
    <source>
        <strain evidence="3">Duluth1</strain>
        <tissue evidence="3">Whole animal</tissue>
    </source>
</reference>